<dbReference type="Proteomes" id="UP000657918">
    <property type="component" value="Unassembled WGS sequence"/>
</dbReference>
<dbReference type="EMBL" id="JADGMS010000007">
    <property type="protein sequence ID" value="KAF9678144.1"/>
    <property type="molecule type" value="Genomic_DNA"/>
</dbReference>
<dbReference type="OrthoDB" id="747498at2759"/>
<feature type="compositionally biased region" description="Gly residues" evidence="1">
    <location>
        <begin position="242"/>
        <end position="253"/>
    </location>
</feature>
<dbReference type="AlphaFoldDB" id="A0A835JYV9"/>
<comment type="caution">
    <text evidence="2">The sequence shown here is derived from an EMBL/GenBank/DDBJ whole genome shotgun (WGS) entry which is preliminary data.</text>
</comment>
<dbReference type="Pfam" id="PF14009">
    <property type="entry name" value="PADRE"/>
    <property type="match status" value="1"/>
</dbReference>
<feature type="region of interest" description="Disordered" evidence="1">
    <location>
        <begin position="220"/>
        <end position="266"/>
    </location>
</feature>
<reference evidence="2 3" key="1">
    <citation type="submission" date="2020-10" db="EMBL/GenBank/DDBJ databases">
        <title>Plant Genome Project.</title>
        <authorList>
            <person name="Zhang R.-G."/>
        </authorList>
    </citation>
    <scope>NUCLEOTIDE SEQUENCE [LARGE SCALE GENOMIC DNA]</scope>
    <source>
        <strain evidence="2">FAFU-HL-1</strain>
        <tissue evidence="2">Leaf</tissue>
    </source>
</reference>
<dbReference type="InterPro" id="IPR025322">
    <property type="entry name" value="PADRE_dom"/>
</dbReference>
<proteinExistence type="predicted"/>
<keyword evidence="3" id="KW-1185">Reference proteome</keyword>
<sequence>MGNCQAAEAATVVIQHPGNKIERIYWSVSAHEIMNSNPGHYVALVVTSPTTRTENGLPLKQLKLLRPDDTLLMDVLKEFAAKKCVKLGKLLKESRGLGVEMNRKNSSDWLNPISTSDNSNSIKAFSRAHKVKQGEFFPWLPCRILVNKFVCFKSVVEDYQQRQLASLSLVMESFQYLSISQGTKLVCTHKSKDARFVFQYYKTLDNECILRKKKKRSRTKVEQEINRLGSNGGSTSNSSSRGGVGMHPGGGGQWKPALQSISETGT</sequence>
<dbReference type="PANTHER" id="PTHR33413:SF1">
    <property type="entry name" value="EXPRESSED PROTEIN"/>
    <property type="match status" value="1"/>
</dbReference>
<evidence type="ECO:0000256" key="1">
    <source>
        <dbReference type="SAM" id="MobiDB-lite"/>
    </source>
</evidence>
<evidence type="ECO:0000313" key="2">
    <source>
        <dbReference type="EMBL" id="KAF9678144.1"/>
    </source>
</evidence>
<evidence type="ECO:0000313" key="3">
    <source>
        <dbReference type="Proteomes" id="UP000657918"/>
    </source>
</evidence>
<organism evidence="2 3">
    <name type="scientific">Salix dunnii</name>
    <dbReference type="NCBI Taxonomy" id="1413687"/>
    <lineage>
        <taxon>Eukaryota</taxon>
        <taxon>Viridiplantae</taxon>
        <taxon>Streptophyta</taxon>
        <taxon>Embryophyta</taxon>
        <taxon>Tracheophyta</taxon>
        <taxon>Spermatophyta</taxon>
        <taxon>Magnoliopsida</taxon>
        <taxon>eudicotyledons</taxon>
        <taxon>Gunneridae</taxon>
        <taxon>Pentapetalae</taxon>
        <taxon>rosids</taxon>
        <taxon>fabids</taxon>
        <taxon>Malpighiales</taxon>
        <taxon>Salicaceae</taxon>
        <taxon>Saliceae</taxon>
        <taxon>Salix</taxon>
    </lineage>
</organism>
<protein>
    <submittedName>
        <fullName evidence="2">Uncharacterized protein</fullName>
    </submittedName>
</protein>
<dbReference type="PANTHER" id="PTHR33413">
    <property type="entry name" value="EXPRESSED PROTEIN"/>
    <property type="match status" value="1"/>
</dbReference>
<name>A0A835JYV9_9ROSI</name>
<gene>
    <name evidence="2" type="ORF">SADUNF_Sadunf07G0004400</name>
</gene>
<accession>A0A835JYV9</accession>